<dbReference type="InterPro" id="IPR035472">
    <property type="entry name" value="RpiR-like_SIS"/>
</dbReference>
<dbReference type="InterPro" id="IPR036388">
    <property type="entry name" value="WH-like_DNA-bd_sf"/>
</dbReference>
<proteinExistence type="predicted"/>
<evidence type="ECO:0000313" key="7">
    <source>
        <dbReference type="Proteomes" id="UP001596990"/>
    </source>
</evidence>
<comment type="caution">
    <text evidence="6">The sequence shown here is derived from an EMBL/GenBank/DDBJ whole genome shotgun (WGS) entry which is preliminary data.</text>
</comment>
<feature type="domain" description="SIS" evidence="5">
    <location>
        <begin position="108"/>
        <end position="248"/>
    </location>
</feature>
<name>A0ABW3L3A1_9BACI</name>
<dbReference type="RefSeq" id="WP_386061574.1">
    <property type="nucleotide sequence ID" value="NZ_JBHTKL010000005.1"/>
</dbReference>
<evidence type="ECO:0000259" key="4">
    <source>
        <dbReference type="PROSITE" id="PS51071"/>
    </source>
</evidence>
<dbReference type="Proteomes" id="UP001596990">
    <property type="component" value="Unassembled WGS sequence"/>
</dbReference>
<dbReference type="EMBL" id="JBHTKL010000005">
    <property type="protein sequence ID" value="MFD1020276.1"/>
    <property type="molecule type" value="Genomic_DNA"/>
</dbReference>
<dbReference type="Pfam" id="PF01380">
    <property type="entry name" value="SIS"/>
    <property type="match status" value="1"/>
</dbReference>
<gene>
    <name evidence="6" type="ORF">ACFQ2J_13895</name>
</gene>
<dbReference type="PROSITE" id="PS51464">
    <property type="entry name" value="SIS"/>
    <property type="match status" value="1"/>
</dbReference>
<dbReference type="InterPro" id="IPR000281">
    <property type="entry name" value="HTH_RpiR"/>
</dbReference>
<reference evidence="7" key="1">
    <citation type="journal article" date="2019" name="Int. J. Syst. Evol. Microbiol.">
        <title>The Global Catalogue of Microorganisms (GCM) 10K type strain sequencing project: providing services to taxonomists for standard genome sequencing and annotation.</title>
        <authorList>
            <consortium name="The Broad Institute Genomics Platform"/>
            <consortium name="The Broad Institute Genome Sequencing Center for Infectious Disease"/>
            <person name="Wu L."/>
            <person name="Ma J."/>
        </authorList>
    </citation>
    <scope>NUCLEOTIDE SEQUENCE [LARGE SCALE GENOMIC DNA]</scope>
    <source>
        <strain evidence="7">CCUG 56607</strain>
    </source>
</reference>
<evidence type="ECO:0000256" key="2">
    <source>
        <dbReference type="ARBA" id="ARBA00023125"/>
    </source>
</evidence>
<dbReference type="PROSITE" id="PS51071">
    <property type="entry name" value="HTH_RPIR"/>
    <property type="match status" value="1"/>
</dbReference>
<dbReference type="PANTHER" id="PTHR30514:SF10">
    <property type="entry name" value="MURR_RPIR FAMILY TRANSCRIPTIONAL REGULATOR"/>
    <property type="match status" value="1"/>
</dbReference>
<evidence type="ECO:0000256" key="1">
    <source>
        <dbReference type="ARBA" id="ARBA00023015"/>
    </source>
</evidence>
<dbReference type="InterPro" id="IPR046348">
    <property type="entry name" value="SIS_dom_sf"/>
</dbReference>
<evidence type="ECO:0000256" key="3">
    <source>
        <dbReference type="ARBA" id="ARBA00023163"/>
    </source>
</evidence>
<dbReference type="PANTHER" id="PTHR30514">
    <property type="entry name" value="GLUCOKINASE"/>
    <property type="match status" value="1"/>
</dbReference>
<evidence type="ECO:0000259" key="5">
    <source>
        <dbReference type="PROSITE" id="PS51464"/>
    </source>
</evidence>
<keyword evidence="7" id="KW-1185">Reference proteome</keyword>
<dbReference type="Pfam" id="PF01418">
    <property type="entry name" value="HTH_6"/>
    <property type="match status" value="1"/>
</dbReference>
<protein>
    <submittedName>
        <fullName evidence="6">MurR/RpiR family transcriptional regulator</fullName>
    </submittedName>
</protein>
<organism evidence="6 7">
    <name type="scientific">Thalassobacillus hwangdonensis</name>
    <dbReference type="NCBI Taxonomy" id="546108"/>
    <lineage>
        <taxon>Bacteria</taxon>
        <taxon>Bacillati</taxon>
        <taxon>Bacillota</taxon>
        <taxon>Bacilli</taxon>
        <taxon>Bacillales</taxon>
        <taxon>Bacillaceae</taxon>
        <taxon>Thalassobacillus</taxon>
    </lineage>
</organism>
<dbReference type="InterPro" id="IPR001347">
    <property type="entry name" value="SIS_dom"/>
</dbReference>
<keyword evidence="2" id="KW-0238">DNA-binding</keyword>
<dbReference type="Gene3D" id="3.40.50.10490">
    <property type="entry name" value="Glucose-6-phosphate isomerase like protein, domain 1"/>
    <property type="match status" value="1"/>
</dbReference>
<accession>A0ABW3L3A1</accession>
<keyword evidence="3" id="KW-0804">Transcription</keyword>
<dbReference type="CDD" id="cd05013">
    <property type="entry name" value="SIS_RpiR"/>
    <property type="match status" value="1"/>
</dbReference>
<dbReference type="InterPro" id="IPR009057">
    <property type="entry name" value="Homeodomain-like_sf"/>
</dbReference>
<evidence type="ECO:0000313" key="6">
    <source>
        <dbReference type="EMBL" id="MFD1020276.1"/>
    </source>
</evidence>
<dbReference type="Gene3D" id="1.10.10.10">
    <property type="entry name" value="Winged helix-like DNA-binding domain superfamily/Winged helix DNA-binding domain"/>
    <property type="match status" value="1"/>
</dbReference>
<dbReference type="SUPFAM" id="SSF46689">
    <property type="entry name" value="Homeodomain-like"/>
    <property type="match status" value="1"/>
</dbReference>
<keyword evidence="1" id="KW-0805">Transcription regulation</keyword>
<dbReference type="InterPro" id="IPR047640">
    <property type="entry name" value="RpiR-like"/>
</dbReference>
<sequence>MGKVLERFSGHLTELTHSEKHVLYYIEDHLDEAKTMALTKMAAANNVSTTTIVRMCHKLGLEGFAELKYILKTIDATILPTDQHPIQRYVEDITKSLGTIAHEDLERIAGEMNKANRLVVLSVGLTKMAGEYLSKRLMQLNQTSTYIYESHMIDLISNWIGRDDLVIFISSSGETDTLLKAADKLAHLNVPSVAVTNNPDSALHELTDYGVSAPVQKVTYAGYDVSARSTLVMLCDLIFEYLLKMVAEDGEEE</sequence>
<dbReference type="SUPFAM" id="SSF53697">
    <property type="entry name" value="SIS domain"/>
    <property type="match status" value="1"/>
</dbReference>
<feature type="domain" description="HTH rpiR-type" evidence="4">
    <location>
        <begin position="2"/>
        <end position="78"/>
    </location>
</feature>